<dbReference type="EMBL" id="CAJNOQ010070644">
    <property type="protein sequence ID" value="CAF1685786.1"/>
    <property type="molecule type" value="Genomic_DNA"/>
</dbReference>
<dbReference type="AlphaFoldDB" id="A0A816H9L5"/>
<sequence length="107" mass="12299">TSLQRASAVKLTFRIDDVDQDISTTDAPTFFVPETPNSSEVNFRELYEHRHFISNDVEESPIHFTPIDRQESVQSTVTTASEEKKIIPDSPLAYYELQEKRHTLMSP</sequence>
<dbReference type="OrthoDB" id="10064637at2759"/>
<evidence type="ECO:0000313" key="2">
    <source>
        <dbReference type="EMBL" id="CAF4707059.1"/>
    </source>
</evidence>
<evidence type="ECO:0000313" key="3">
    <source>
        <dbReference type="Proteomes" id="UP000663829"/>
    </source>
</evidence>
<keyword evidence="3" id="KW-1185">Reference proteome</keyword>
<dbReference type="Proteomes" id="UP000663829">
    <property type="component" value="Unassembled WGS sequence"/>
</dbReference>
<name>A0A816H9L5_9BILA</name>
<feature type="non-terminal residue" evidence="1">
    <location>
        <position position="1"/>
    </location>
</feature>
<reference evidence="1" key="1">
    <citation type="submission" date="2021-02" db="EMBL/GenBank/DDBJ databases">
        <authorList>
            <person name="Nowell W R."/>
        </authorList>
    </citation>
    <scope>NUCLEOTIDE SEQUENCE</scope>
</reference>
<dbReference type="EMBL" id="CAJOBC010164986">
    <property type="protein sequence ID" value="CAF4707059.1"/>
    <property type="molecule type" value="Genomic_DNA"/>
</dbReference>
<organism evidence="1 3">
    <name type="scientific">Didymodactylos carnosus</name>
    <dbReference type="NCBI Taxonomy" id="1234261"/>
    <lineage>
        <taxon>Eukaryota</taxon>
        <taxon>Metazoa</taxon>
        <taxon>Spiralia</taxon>
        <taxon>Gnathifera</taxon>
        <taxon>Rotifera</taxon>
        <taxon>Eurotatoria</taxon>
        <taxon>Bdelloidea</taxon>
        <taxon>Philodinida</taxon>
        <taxon>Philodinidae</taxon>
        <taxon>Didymodactylos</taxon>
    </lineage>
</organism>
<feature type="non-terminal residue" evidence="1">
    <location>
        <position position="107"/>
    </location>
</feature>
<dbReference type="Proteomes" id="UP000681722">
    <property type="component" value="Unassembled WGS sequence"/>
</dbReference>
<protein>
    <submittedName>
        <fullName evidence="1">Uncharacterized protein</fullName>
    </submittedName>
</protein>
<evidence type="ECO:0000313" key="1">
    <source>
        <dbReference type="EMBL" id="CAF1685786.1"/>
    </source>
</evidence>
<comment type="caution">
    <text evidence="1">The sequence shown here is derived from an EMBL/GenBank/DDBJ whole genome shotgun (WGS) entry which is preliminary data.</text>
</comment>
<accession>A0A816H9L5</accession>
<proteinExistence type="predicted"/>
<gene>
    <name evidence="1" type="ORF">GPM918_LOCUS46726</name>
    <name evidence="2" type="ORF">SRO942_LOCUS51513</name>
</gene>